<reference evidence="3" key="1">
    <citation type="journal article" date="2019" name="Int. J. Syst. Evol. Microbiol.">
        <title>The Global Catalogue of Microorganisms (GCM) 10K type strain sequencing project: providing services to taxonomists for standard genome sequencing and annotation.</title>
        <authorList>
            <consortium name="The Broad Institute Genomics Platform"/>
            <consortium name="The Broad Institute Genome Sequencing Center for Infectious Disease"/>
            <person name="Wu L."/>
            <person name="Ma J."/>
        </authorList>
    </citation>
    <scope>NUCLEOTIDE SEQUENCE [LARGE SCALE GENOMIC DNA]</scope>
    <source>
        <strain evidence="3">CGMCC 1.15180</strain>
    </source>
</reference>
<dbReference type="RefSeq" id="WP_376885952.1">
    <property type="nucleotide sequence ID" value="NZ_JBHUHR010000027.1"/>
</dbReference>
<comment type="caution">
    <text evidence="2">The sequence shown here is derived from an EMBL/GenBank/DDBJ whole genome shotgun (WGS) entry which is preliminary data.</text>
</comment>
<dbReference type="Pfam" id="PF10593">
    <property type="entry name" value="Z1"/>
    <property type="match status" value="1"/>
</dbReference>
<feature type="domain" description="Putative endonuclease Z1" evidence="1">
    <location>
        <begin position="463"/>
        <end position="706"/>
    </location>
</feature>
<name>A0ABW4VLX1_9BACT</name>
<keyword evidence="3" id="KW-1185">Reference proteome</keyword>
<evidence type="ECO:0000313" key="2">
    <source>
        <dbReference type="EMBL" id="MFD2035174.1"/>
    </source>
</evidence>
<dbReference type="InterPro" id="IPR018310">
    <property type="entry name" value="Put_endonuclease_Z1-dom"/>
</dbReference>
<evidence type="ECO:0000259" key="1">
    <source>
        <dbReference type="Pfam" id="PF10593"/>
    </source>
</evidence>
<accession>A0ABW4VLX1</accession>
<sequence>MSDRNILEQAQKICRNLLDIDPPATTEKIKEVINKVKQLLSLDEDDKKMLLSRLVEVTGITQEVSRILDNEKIEPWVVDKWSQMANSRRFWKRYQNYLADDKKIAPKVISRLDDLTNNILDRLSDPEGHDEFDKRGLVVGHVQSGKTSNYIGLITKAADAGYKFIIVLAGIHSSLRSQTQLRIDEGFLGYDTETTRSFSQSTNRIGVGRLDPNVPAHSLTSSALNGDFHRNVAETINLNLRGTDPVIVVVKKNNAVLKNLIQWLSAKVGEDLPNSGNRIINNLPLLLIDDEADNASINISKSSVSSINGSIRALLSLFRKSAYVGYTATPYANVFIPLSENDEKPGKGLCVVAGNKDYLIGEDLFPRDFIINISPPSNYIGPEKFFGIMSEDDIYDTVSETDKEEVESNNSLQPIHLFEPVKDYQPLDYQSRMISEVIKDHNYNFIPDGHKKDDAKPKELPESLKKAIKCFILSCAARRVRGQINVHNSMLIHVTRFVEWQNHIASLVEDELSRYKNRIEFRNSSFFEDLKDLWEIDFISKTEHIIKSPEIIDSGITPIKWNDIEPELLPAITKIRIRAVHGSKLLGGLEPENIQPLDYYDNQKKGLSVIAVGGNKLSRGLTLEGLTISYYLRASKMYDTLMQMGRWFGYRPGYLDLCRLFTTNDLVSHYKHITAATEEMRAEFDRMWLLRKRPRDYGLKVRAHAGVLAITAANKFRYKKMMSFSFSGDLEETWQFDKIRKDLFDKNHQITQSFIEKLGITNGPANKSKHLTSQKYVWRGQNNYKEVIQYLSEYQSSQTSFNTSLLRQYIEKQAAKGKLVNWTIALVNNSRVEEESLKRFGDQKVGLSYRKNDAEEGSQYYELTKAHIIGNFHEYIDLNDNQLEEALEATKRDKREKGIETNTEHPSPLRIRKNRDERNALLLIYPLDPKPDPKNSPYSEQPIIGLALSFPEIENEEKVLYAVNDVFKEQLYDYPEDLDIEDLGLEEEDSEKNNSYRQTYPLSEKTFRDLIENSYQNVLNETEFSSGMVPTYPKTDNILHELASNVNLVLAKEKAVGHLTVPFYSEKDIQQFYLNEPPLVVVNPEQEFIEQKGCLVGPKRSRYVTFSYHDQPAIFADSCWVIRPEISCAKYMASLFNSTLFGAWVRVKGEQRKDTYFIKNEVLYNFPLVLPEEDNLWLYDNLYEILVAIARKEQIDGTGIKRSFFAGILDALIFCTYFPIVLQKEKELLHFELSRLVPGDLPLAEKKAGLAEELFAVLYDKNHPVRKTLFFLDSQEKINRIKSVFTQ</sequence>
<dbReference type="Proteomes" id="UP001597361">
    <property type="component" value="Unassembled WGS sequence"/>
</dbReference>
<gene>
    <name evidence="2" type="ORF">ACFSKL_10250</name>
</gene>
<dbReference type="EMBL" id="JBHUHR010000027">
    <property type="protein sequence ID" value="MFD2035174.1"/>
    <property type="molecule type" value="Genomic_DNA"/>
</dbReference>
<organism evidence="2 3">
    <name type="scientific">Belliella marina</name>
    <dbReference type="NCBI Taxonomy" id="1644146"/>
    <lineage>
        <taxon>Bacteria</taxon>
        <taxon>Pseudomonadati</taxon>
        <taxon>Bacteroidota</taxon>
        <taxon>Cytophagia</taxon>
        <taxon>Cytophagales</taxon>
        <taxon>Cyclobacteriaceae</taxon>
        <taxon>Belliella</taxon>
    </lineage>
</organism>
<evidence type="ECO:0000313" key="3">
    <source>
        <dbReference type="Proteomes" id="UP001597361"/>
    </source>
</evidence>
<protein>
    <submittedName>
        <fullName evidence="2">Z1 domain-containing protein</fullName>
    </submittedName>
</protein>
<proteinExistence type="predicted"/>